<proteinExistence type="predicted"/>
<evidence type="ECO:0000313" key="2">
    <source>
        <dbReference type="EMBL" id="KNC46082.1"/>
    </source>
</evidence>
<accession>A0A0L0D1H3</accession>
<feature type="compositionally biased region" description="Basic and acidic residues" evidence="1">
    <location>
        <begin position="25"/>
        <end position="34"/>
    </location>
</feature>
<dbReference type="EMBL" id="GL349433">
    <property type="protein sequence ID" value="KNC46082.1"/>
    <property type="molecule type" value="Genomic_DNA"/>
</dbReference>
<dbReference type="RefSeq" id="XP_013763062.1">
    <property type="nucleotide sequence ID" value="XM_013907608.1"/>
</dbReference>
<organism evidence="2 3">
    <name type="scientific">Thecamonas trahens ATCC 50062</name>
    <dbReference type="NCBI Taxonomy" id="461836"/>
    <lineage>
        <taxon>Eukaryota</taxon>
        <taxon>Apusozoa</taxon>
        <taxon>Apusomonadida</taxon>
        <taxon>Apusomonadidae</taxon>
        <taxon>Thecamonas</taxon>
    </lineage>
</organism>
<feature type="region of interest" description="Disordered" evidence="1">
    <location>
        <begin position="20"/>
        <end position="55"/>
    </location>
</feature>
<reference evidence="2 3" key="1">
    <citation type="submission" date="2010-05" db="EMBL/GenBank/DDBJ databases">
        <title>The Genome Sequence of Thecamonas trahens ATCC 50062.</title>
        <authorList>
            <consortium name="The Broad Institute Genome Sequencing Platform"/>
            <person name="Russ C."/>
            <person name="Cuomo C."/>
            <person name="Shea T."/>
            <person name="Young S.K."/>
            <person name="Zeng Q."/>
            <person name="Koehrsen M."/>
            <person name="Haas B."/>
            <person name="Borodovsky M."/>
            <person name="Guigo R."/>
            <person name="Alvarado L."/>
            <person name="Berlin A."/>
            <person name="Bochicchio J."/>
            <person name="Borenstein D."/>
            <person name="Chapman S."/>
            <person name="Chen Z."/>
            <person name="Freedman E."/>
            <person name="Gellesch M."/>
            <person name="Goldberg J."/>
            <person name="Griggs A."/>
            <person name="Gujja S."/>
            <person name="Heilman E."/>
            <person name="Heiman D."/>
            <person name="Hepburn T."/>
            <person name="Howarth C."/>
            <person name="Jen D."/>
            <person name="Larson L."/>
            <person name="Mehta T."/>
            <person name="Park D."/>
            <person name="Pearson M."/>
            <person name="Roberts A."/>
            <person name="Saif S."/>
            <person name="Shenoy N."/>
            <person name="Sisk P."/>
            <person name="Stolte C."/>
            <person name="Sykes S."/>
            <person name="Thomson T."/>
            <person name="Walk T."/>
            <person name="White J."/>
            <person name="Yandava C."/>
            <person name="Burger G."/>
            <person name="Gray M.W."/>
            <person name="Holland P.W.H."/>
            <person name="King N."/>
            <person name="Lang F.B.F."/>
            <person name="Roger A.J."/>
            <person name="Ruiz-Trillo I."/>
            <person name="Lander E."/>
            <person name="Nusbaum C."/>
        </authorList>
    </citation>
    <scope>NUCLEOTIDE SEQUENCE [LARGE SCALE GENOMIC DNA]</scope>
    <source>
        <strain evidence="2 3">ATCC 50062</strain>
    </source>
</reference>
<evidence type="ECO:0000256" key="1">
    <source>
        <dbReference type="SAM" id="MobiDB-lite"/>
    </source>
</evidence>
<dbReference type="Proteomes" id="UP000054408">
    <property type="component" value="Unassembled WGS sequence"/>
</dbReference>
<gene>
    <name evidence="2" type="ORF">AMSG_00200</name>
</gene>
<evidence type="ECO:0000313" key="3">
    <source>
        <dbReference type="Proteomes" id="UP000054408"/>
    </source>
</evidence>
<keyword evidence="3" id="KW-1185">Reference proteome</keyword>
<protein>
    <submittedName>
        <fullName evidence="2">Uncharacterized protein</fullName>
    </submittedName>
</protein>
<name>A0A0L0D1H3_THETB</name>
<dbReference type="AlphaFoldDB" id="A0A0L0D1H3"/>
<sequence>MLLRRTGTWLAGSGRRALSASRPEVTAEARDSLEGRTGIPADAWVDGAGPAEGGGGPEVHIGSKIVGYPILAFILGSFAYTGYRIATGTNEPWTDDDFRLPTHVEIEAKSAAMRAEIQASIDAAAAAKTSPPASDASQS</sequence>
<dbReference type="GeneID" id="25560019"/>